<sequence>MHGAQWKTFNVVDVQGLNDIDIGGTRSKSFQSRFLLEVPGRRSARNNVHDRKSQPFKMTHT</sequence>
<dbReference type="EMBL" id="SMMG02000003">
    <property type="protein sequence ID" value="KAA3481842.1"/>
    <property type="molecule type" value="Genomic_DNA"/>
</dbReference>
<organism evidence="2 3">
    <name type="scientific">Gossypium australe</name>
    <dbReference type="NCBI Taxonomy" id="47621"/>
    <lineage>
        <taxon>Eukaryota</taxon>
        <taxon>Viridiplantae</taxon>
        <taxon>Streptophyta</taxon>
        <taxon>Embryophyta</taxon>
        <taxon>Tracheophyta</taxon>
        <taxon>Spermatophyta</taxon>
        <taxon>Magnoliopsida</taxon>
        <taxon>eudicotyledons</taxon>
        <taxon>Gunneridae</taxon>
        <taxon>Pentapetalae</taxon>
        <taxon>rosids</taxon>
        <taxon>malvids</taxon>
        <taxon>Malvales</taxon>
        <taxon>Malvaceae</taxon>
        <taxon>Malvoideae</taxon>
        <taxon>Gossypium</taxon>
    </lineage>
</organism>
<reference evidence="3" key="1">
    <citation type="journal article" date="2019" name="Plant Biotechnol. J.">
        <title>Genome sequencing of the Australian wild diploid species Gossypium australe highlights disease resistance and delayed gland morphogenesis.</title>
        <authorList>
            <person name="Cai Y."/>
            <person name="Cai X."/>
            <person name="Wang Q."/>
            <person name="Wang P."/>
            <person name="Zhang Y."/>
            <person name="Cai C."/>
            <person name="Xu Y."/>
            <person name="Wang K."/>
            <person name="Zhou Z."/>
            <person name="Wang C."/>
            <person name="Geng S."/>
            <person name="Li B."/>
            <person name="Dong Q."/>
            <person name="Hou Y."/>
            <person name="Wang H."/>
            <person name="Ai P."/>
            <person name="Liu Z."/>
            <person name="Yi F."/>
            <person name="Sun M."/>
            <person name="An G."/>
            <person name="Cheng J."/>
            <person name="Zhang Y."/>
            <person name="Shi Q."/>
            <person name="Xie Y."/>
            <person name="Shi X."/>
            <person name="Chang Y."/>
            <person name="Huang F."/>
            <person name="Chen Y."/>
            <person name="Hong S."/>
            <person name="Mi L."/>
            <person name="Sun Q."/>
            <person name="Zhang L."/>
            <person name="Zhou B."/>
            <person name="Peng R."/>
            <person name="Zhang X."/>
            <person name="Liu F."/>
        </authorList>
    </citation>
    <scope>NUCLEOTIDE SEQUENCE [LARGE SCALE GENOMIC DNA]</scope>
    <source>
        <strain evidence="3">cv. PA1801</strain>
    </source>
</reference>
<accession>A0A5B6WLV7</accession>
<comment type="caution">
    <text evidence="2">The sequence shown here is derived from an EMBL/GenBank/DDBJ whole genome shotgun (WGS) entry which is preliminary data.</text>
</comment>
<dbReference type="AlphaFoldDB" id="A0A5B6WLV7"/>
<evidence type="ECO:0000313" key="2">
    <source>
        <dbReference type="EMBL" id="KAA3481842.1"/>
    </source>
</evidence>
<keyword evidence="3" id="KW-1185">Reference proteome</keyword>
<evidence type="ECO:0000256" key="1">
    <source>
        <dbReference type="SAM" id="MobiDB-lite"/>
    </source>
</evidence>
<dbReference type="Proteomes" id="UP000325315">
    <property type="component" value="Unassembled WGS sequence"/>
</dbReference>
<protein>
    <submittedName>
        <fullName evidence="2">Uncharacterized protein</fullName>
    </submittedName>
</protein>
<name>A0A5B6WLV7_9ROSI</name>
<feature type="region of interest" description="Disordered" evidence="1">
    <location>
        <begin position="41"/>
        <end position="61"/>
    </location>
</feature>
<gene>
    <name evidence="2" type="ORF">EPI10_022173</name>
</gene>
<evidence type="ECO:0000313" key="3">
    <source>
        <dbReference type="Proteomes" id="UP000325315"/>
    </source>
</evidence>
<proteinExistence type="predicted"/>